<dbReference type="EMBL" id="OMOF01000235">
    <property type="protein sequence ID" value="SPF44525.1"/>
    <property type="molecule type" value="Genomic_DNA"/>
</dbReference>
<evidence type="ECO:0000313" key="2">
    <source>
        <dbReference type="EMBL" id="SPF44525.1"/>
    </source>
</evidence>
<gene>
    <name evidence="2" type="ORF">SBF1_310008</name>
</gene>
<evidence type="ECO:0000256" key="1">
    <source>
        <dbReference type="SAM" id="Phobius"/>
    </source>
</evidence>
<keyword evidence="1" id="KW-1133">Transmembrane helix</keyword>
<protein>
    <submittedName>
        <fullName evidence="2">Uncharacterized protein</fullName>
    </submittedName>
</protein>
<name>A0A2U3KXY7_9FIRM</name>
<keyword evidence="1" id="KW-0812">Transmembrane</keyword>
<accession>A0A2U3KXY7</accession>
<proteinExistence type="predicted"/>
<keyword evidence="1" id="KW-0472">Membrane</keyword>
<dbReference type="Proteomes" id="UP000238916">
    <property type="component" value="Unassembled WGS sequence"/>
</dbReference>
<dbReference type="AlphaFoldDB" id="A0A2U3KXY7"/>
<feature type="transmembrane region" description="Helical" evidence="1">
    <location>
        <begin position="62"/>
        <end position="82"/>
    </location>
</feature>
<evidence type="ECO:0000313" key="3">
    <source>
        <dbReference type="Proteomes" id="UP000238916"/>
    </source>
</evidence>
<organism evidence="2 3">
    <name type="scientific">Candidatus Desulfosporosinus infrequens</name>
    <dbReference type="NCBI Taxonomy" id="2043169"/>
    <lineage>
        <taxon>Bacteria</taxon>
        <taxon>Bacillati</taxon>
        <taxon>Bacillota</taxon>
        <taxon>Clostridia</taxon>
        <taxon>Eubacteriales</taxon>
        <taxon>Desulfitobacteriaceae</taxon>
        <taxon>Desulfosporosinus</taxon>
    </lineage>
</organism>
<reference evidence="3" key="1">
    <citation type="submission" date="2018-02" db="EMBL/GenBank/DDBJ databases">
        <authorList>
            <person name="Hausmann B."/>
        </authorList>
    </citation>
    <scope>NUCLEOTIDE SEQUENCE [LARGE SCALE GENOMIC DNA]</scope>
    <source>
        <strain evidence="3">Peat soil MAG SbF1</strain>
    </source>
</reference>
<sequence length="84" mass="9677">MGEWNIEEREVRTIKEDIAEIKETVKDVSAVVNDMRVLIAGNYITKQDFEKFKEDSESNRRWWSGFIIALAGACAAIVKLLWNS</sequence>